<dbReference type="InterPro" id="IPR046828">
    <property type="entry name" value="RepSA"/>
</dbReference>
<dbReference type="Pfam" id="PF20199">
    <property type="entry name" value="RepSA"/>
    <property type="match status" value="1"/>
</dbReference>
<evidence type="ECO:0000256" key="1">
    <source>
        <dbReference type="SAM" id="MobiDB-lite"/>
    </source>
</evidence>
<organism evidence="2 3">
    <name type="scientific">Actinocrinis puniceicyclus</name>
    <dbReference type="NCBI Taxonomy" id="977794"/>
    <lineage>
        <taxon>Bacteria</taxon>
        <taxon>Bacillati</taxon>
        <taxon>Actinomycetota</taxon>
        <taxon>Actinomycetes</taxon>
        <taxon>Catenulisporales</taxon>
        <taxon>Actinospicaceae</taxon>
        <taxon>Actinocrinis</taxon>
    </lineage>
</organism>
<evidence type="ECO:0000313" key="3">
    <source>
        <dbReference type="Proteomes" id="UP000677913"/>
    </source>
</evidence>
<feature type="compositionally biased region" description="Polar residues" evidence="1">
    <location>
        <begin position="60"/>
        <end position="69"/>
    </location>
</feature>
<feature type="region of interest" description="Disordered" evidence="1">
    <location>
        <begin position="52"/>
        <end position="82"/>
    </location>
</feature>
<reference evidence="2" key="1">
    <citation type="submission" date="2021-04" db="EMBL/GenBank/DDBJ databases">
        <title>Genome based classification of Actinospica acidithermotolerans sp. nov., an actinobacterium isolated from an Indonesian hot spring.</title>
        <authorList>
            <person name="Kusuma A.B."/>
            <person name="Putra K.E."/>
            <person name="Nafisah S."/>
            <person name="Loh J."/>
            <person name="Nouioui I."/>
            <person name="Goodfellow M."/>
        </authorList>
    </citation>
    <scope>NUCLEOTIDE SEQUENCE</scope>
    <source>
        <strain evidence="2">DSM 45618</strain>
    </source>
</reference>
<comment type="caution">
    <text evidence="2">The sequence shown here is derived from an EMBL/GenBank/DDBJ whole genome shotgun (WGS) entry which is preliminary data.</text>
</comment>
<name>A0A8J7WLV9_9ACTN</name>
<dbReference type="AlphaFoldDB" id="A0A8J7WLV9"/>
<protein>
    <submittedName>
        <fullName evidence="2">Uncharacterized protein</fullName>
    </submittedName>
</protein>
<evidence type="ECO:0000313" key="2">
    <source>
        <dbReference type="EMBL" id="MBS2962087.1"/>
    </source>
</evidence>
<proteinExistence type="predicted"/>
<dbReference type="Proteomes" id="UP000677913">
    <property type="component" value="Unassembled WGS sequence"/>
</dbReference>
<keyword evidence="3" id="KW-1185">Reference proteome</keyword>
<accession>A0A8J7WLV9</accession>
<gene>
    <name evidence="2" type="ORF">KGA66_03440</name>
</gene>
<sequence length="82" mass="8733">MLGFGGHFAAKSRGYSTTLGALRQERADYTARRDPLTLALVDSPDVLVVNHWNYAGPADQPSSSTPQSGHTDHSPDPEGGPE</sequence>
<dbReference type="EMBL" id="JAGSXH010000007">
    <property type="protein sequence ID" value="MBS2962087.1"/>
    <property type="molecule type" value="Genomic_DNA"/>
</dbReference>